<keyword evidence="6" id="KW-1133">Transmembrane helix</keyword>
<keyword evidence="11" id="KW-1185">Reference proteome</keyword>
<protein>
    <submittedName>
        <fullName evidence="10">Mitochondrial FAD carrier protein flx1</fullName>
    </submittedName>
</protein>
<evidence type="ECO:0000313" key="10">
    <source>
        <dbReference type="EMBL" id="KAJ2867290.1"/>
    </source>
</evidence>
<evidence type="ECO:0000256" key="3">
    <source>
        <dbReference type="ARBA" id="ARBA00022448"/>
    </source>
</evidence>
<comment type="similarity">
    <text evidence="2 9">Belongs to the mitochondrial carrier (TC 2.A.29) family.</text>
</comment>
<keyword evidence="4 8" id="KW-0812">Transmembrane</keyword>
<evidence type="ECO:0000256" key="8">
    <source>
        <dbReference type="PROSITE-ProRule" id="PRU00282"/>
    </source>
</evidence>
<dbReference type="InterPro" id="IPR023395">
    <property type="entry name" value="MCP_dom_sf"/>
</dbReference>
<keyword evidence="7 8" id="KW-0472">Membrane</keyword>
<dbReference type="EMBL" id="JANBUY010000021">
    <property type="protein sequence ID" value="KAJ2867290.1"/>
    <property type="molecule type" value="Genomic_DNA"/>
</dbReference>
<evidence type="ECO:0000313" key="11">
    <source>
        <dbReference type="Proteomes" id="UP001140074"/>
    </source>
</evidence>
<dbReference type="SUPFAM" id="SSF103506">
    <property type="entry name" value="Mitochondrial carrier"/>
    <property type="match status" value="1"/>
</dbReference>
<dbReference type="InterPro" id="IPR018108">
    <property type="entry name" value="MCP_transmembrane"/>
</dbReference>
<dbReference type="PANTHER" id="PTHR45683">
    <property type="entry name" value="MITOCHONDRIAL NICOTINAMIDE ADENINE DINUCLEOTIDE TRANSPORTER 1-RELATED-RELATED"/>
    <property type="match status" value="1"/>
</dbReference>
<dbReference type="PROSITE" id="PS50920">
    <property type="entry name" value="SOLCAR"/>
    <property type="match status" value="3"/>
</dbReference>
<name>A0A9W8IMQ5_9FUNG</name>
<dbReference type="Gene3D" id="1.50.40.10">
    <property type="entry name" value="Mitochondrial carrier domain"/>
    <property type="match status" value="1"/>
</dbReference>
<feature type="repeat" description="Solcar" evidence="8">
    <location>
        <begin position="122"/>
        <end position="209"/>
    </location>
</feature>
<evidence type="ECO:0000256" key="7">
    <source>
        <dbReference type="ARBA" id="ARBA00023136"/>
    </source>
</evidence>
<evidence type="ECO:0000256" key="9">
    <source>
        <dbReference type="RuleBase" id="RU000488"/>
    </source>
</evidence>
<evidence type="ECO:0000256" key="5">
    <source>
        <dbReference type="ARBA" id="ARBA00022737"/>
    </source>
</evidence>
<accession>A0A9W8IMQ5</accession>
<evidence type="ECO:0000256" key="1">
    <source>
        <dbReference type="ARBA" id="ARBA00004141"/>
    </source>
</evidence>
<proteinExistence type="inferred from homology"/>
<dbReference type="Proteomes" id="UP001140074">
    <property type="component" value="Unassembled WGS sequence"/>
</dbReference>
<keyword evidence="3 9" id="KW-0813">Transport</keyword>
<gene>
    <name evidence="10" type="primary">FLX1</name>
    <name evidence="10" type="ORF">GGH94_000919</name>
</gene>
<dbReference type="GO" id="GO:0006862">
    <property type="term" value="P:nucleotide transport"/>
    <property type="evidence" value="ECO:0007669"/>
    <property type="project" value="InterPro"/>
</dbReference>
<comment type="subcellular location">
    <subcellularLocation>
        <location evidence="1">Membrane</location>
        <topology evidence="1">Multi-pass membrane protein</topology>
    </subcellularLocation>
</comment>
<evidence type="ECO:0000256" key="6">
    <source>
        <dbReference type="ARBA" id="ARBA00022989"/>
    </source>
</evidence>
<dbReference type="InterPro" id="IPR044712">
    <property type="entry name" value="SLC25A32-like"/>
</dbReference>
<evidence type="ECO:0000256" key="2">
    <source>
        <dbReference type="ARBA" id="ARBA00006375"/>
    </source>
</evidence>
<evidence type="ECO:0000256" key="4">
    <source>
        <dbReference type="ARBA" id="ARBA00022692"/>
    </source>
</evidence>
<dbReference type="GO" id="GO:0016020">
    <property type="term" value="C:membrane"/>
    <property type="evidence" value="ECO:0007669"/>
    <property type="project" value="UniProtKB-SubCell"/>
</dbReference>
<organism evidence="10 11">
    <name type="scientific">Coemansia aciculifera</name>
    <dbReference type="NCBI Taxonomy" id="417176"/>
    <lineage>
        <taxon>Eukaryota</taxon>
        <taxon>Fungi</taxon>
        <taxon>Fungi incertae sedis</taxon>
        <taxon>Zoopagomycota</taxon>
        <taxon>Kickxellomycotina</taxon>
        <taxon>Kickxellomycetes</taxon>
        <taxon>Kickxellales</taxon>
        <taxon>Kickxellaceae</taxon>
        <taxon>Coemansia</taxon>
    </lineage>
</organism>
<feature type="repeat" description="Solcar" evidence="8">
    <location>
        <begin position="222"/>
        <end position="319"/>
    </location>
</feature>
<comment type="caution">
    <text evidence="10">The sequence shown here is derived from an EMBL/GenBank/DDBJ whole genome shotgun (WGS) entry which is preliminary data.</text>
</comment>
<dbReference type="Pfam" id="PF00153">
    <property type="entry name" value="Mito_carr"/>
    <property type="match status" value="3"/>
</dbReference>
<sequence>MQQQGQSLKMARSFSGSLALDHSLAGIGGAVISTVTFHPLDLVKIRLQVDVASQGEAVLGRAVRATRYILGTDGTLGLYRGLGANLAGNCASWGLYFAWYTWIKDQMARGRSAELESGASTLSPLQHLVAGATAGALTQCMANPLWVVKTRICTTTRTDASAYRGLFDGLYQVASKEGVRGLYKGLAPGLLGVAHGGLQFMAYEEMKRYRLRSRRDGTADPLPSMDYALMSSSSKIFALAITYPSQVMRSRLQQLPGAMRSDVAGAPRMVAYTGLGDVVRKMAKSEGMSGFYKGFGPALLRVLPGNIVTFLVYENIAGFFRSHATHDE</sequence>
<dbReference type="AlphaFoldDB" id="A0A9W8IMQ5"/>
<dbReference type="GO" id="GO:0055085">
    <property type="term" value="P:transmembrane transport"/>
    <property type="evidence" value="ECO:0007669"/>
    <property type="project" value="InterPro"/>
</dbReference>
<reference evidence="10" key="1">
    <citation type="submission" date="2022-07" db="EMBL/GenBank/DDBJ databases">
        <title>Phylogenomic reconstructions and comparative analyses of Kickxellomycotina fungi.</title>
        <authorList>
            <person name="Reynolds N.K."/>
            <person name="Stajich J.E."/>
            <person name="Barry K."/>
            <person name="Grigoriev I.V."/>
            <person name="Crous P."/>
            <person name="Smith M.E."/>
        </authorList>
    </citation>
    <scope>NUCLEOTIDE SEQUENCE</scope>
    <source>
        <strain evidence="10">RSA 476</strain>
    </source>
</reference>
<feature type="repeat" description="Solcar" evidence="8">
    <location>
        <begin position="17"/>
        <end position="106"/>
    </location>
</feature>
<keyword evidence="5" id="KW-0677">Repeat</keyword>